<gene>
    <name evidence="2" type="ORF">H8B15_20780</name>
</gene>
<keyword evidence="1" id="KW-0802">TPR repeat</keyword>
<proteinExistence type="predicted"/>
<sequence length="56" mass="6595">MGNTYAQLGNKRQAIRAYERALRLAENADTRRPFEVNTSVYRSPKTYRQPMLWSCD</sequence>
<evidence type="ECO:0000256" key="1">
    <source>
        <dbReference type="PROSITE-ProRule" id="PRU00339"/>
    </source>
</evidence>
<dbReference type="EMBL" id="JACSCY010000031">
    <property type="protein sequence ID" value="MBC6613369.1"/>
    <property type="molecule type" value="Genomic_DNA"/>
</dbReference>
<reference evidence="2 3" key="1">
    <citation type="submission" date="2020-08" db="EMBL/GenBank/DDBJ databases">
        <title>Hymenobacter sp.</title>
        <authorList>
            <person name="Kim M.K."/>
        </authorList>
    </citation>
    <scope>NUCLEOTIDE SEQUENCE [LARGE SCALE GENOMIC DNA]</scope>
    <source>
        <strain evidence="2 3">BT507</strain>
    </source>
</reference>
<dbReference type="InterPro" id="IPR011990">
    <property type="entry name" value="TPR-like_helical_dom_sf"/>
</dbReference>
<organism evidence="2 3">
    <name type="scientific">Hymenobacter citatus</name>
    <dbReference type="NCBI Taxonomy" id="2763506"/>
    <lineage>
        <taxon>Bacteria</taxon>
        <taxon>Pseudomonadati</taxon>
        <taxon>Bacteroidota</taxon>
        <taxon>Cytophagia</taxon>
        <taxon>Cytophagales</taxon>
        <taxon>Hymenobacteraceae</taxon>
        <taxon>Hymenobacter</taxon>
    </lineage>
</organism>
<keyword evidence="3" id="KW-1185">Reference proteome</keyword>
<dbReference type="PROSITE" id="PS50005">
    <property type="entry name" value="TPR"/>
    <property type="match status" value="1"/>
</dbReference>
<evidence type="ECO:0000313" key="3">
    <source>
        <dbReference type="Proteomes" id="UP000622017"/>
    </source>
</evidence>
<feature type="repeat" description="TPR" evidence="1">
    <location>
        <begin position="1"/>
        <end position="28"/>
    </location>
</feature>
<dbReference type="SUPFAM" id="SSF48452">
    <property type="entry name" value="TPR-like"/>
    <property type="match status" value="1"/>
</dbReference>
<dbReference type="Pfam" id="PF00515">
    <property type="entry name" value="TPR_1"/>
    <property type="match status" value="1"/>
</dbReference>
<name>A0ABR7MQK8_9BACT</name>
<evidence type="ECO:0000313" key="2">
    <source>
        <dbReference type="EMBL" id="MBC6613369.1"/>
    </source>
</evidence>
<comment type="caution">
    <text evidence="2">The sequence shown here is derived from an EMBL/GenBank/DDBJ whole genome shotgun (WGS) entry which is preliminary data.</text>
</comment>
<dbReference type="Gene3D" id="1.25.40.10">
    <property type="entry name" value="Tetratricopeptide repeat domain"/>
    <property type="match status" value="1"/>
</dbReference>
<dbReference type="PROSITE" id="PS50293">
    <property type="entry name" value="TPR_REGION"/>
    <property type="match status" value="1"/>
</dbReference>
<accession>A0ABR7MQK8</accession>
<dbReference type="InterPro" id="IPR019734">
    <property type="entry name" value="TPR_rpt"/>
</dbReference>
<protein>
    <submittedName>
        <fullName evidence="2">Tetratricopeptide repeat protein</fullName>
    </submittedName>
</protein>
<dbReference type="Proteomes" id="UP000622017">
    <property type="component" value="Unassembled WGS sequence"/>
</dbReference>